<sequence length="45" mass="5013">IDSNNGQFDNCSITVRDKKKIIEDIHEIDSNNGQLIKVNNKGGVQ</sequence>
<feature type="non-terminal residue" evidence="1">
    <location>
        <position position="1"/>
    </location>
</feature>
<dbReference type="AlphaFoldDB" id="W1XGD7"/>
<proteinExistence type="predicted"/>
<protein>
    <submittedName>
        <fullName evidence="1">Uncharacterized protein</fullName>
    </submittedName>
</protein>
<organism evidence="1">
    <name type="scientific">human gut metagenome</name>
    <dbReference type="NCBI Taxonomy" id="408170"/>
    <lineage>
        <taxon>unclassified sequences</taxon>
        <taxon>metagenomes</taxon>
        <taxon>organismal metagenomes</taxon>
    </lineage>
</organism>
<name>W1XGD7_9ZZZZ</name>
<gene>
    <name evidence="1" type="ORF">Q604_UNBC16108G0002</name>
</gene>
<dbReference type="EMBL" id="AZMM01016108">
    <property type="protein sequence ID" value="ETJ29352.1"/>
    <property type="molecule type" value="Genomic_DNA"/>
</dbReference>
<reference evidence="1" key="1">
    <citation type="submission" date="2013-12" db="EMBL/GenBank/DDBJ databases">
        <title>A Varibaculum cambriense genome reconstructed from a premature infant gut community with otherwise low bacterial novelty that shifts toward anaerobic metabolism during the third week of life.</title>
        <authorList>
            <person name="Brown C.T."/>
            <person name="Sharon I."/>
            <person name="Thomas B.C."/>
            <person name="Castelle C.J."/>
            <person name="Morowitz M.J."/>
            <person name="Banfield J.F."/>
        </authorList>
    </citation>
    <scope>NUCLEOTIDE SEQUENCE</scope>
</reference>
<comment type="caution">
    <text evidence="1">The sequence shown here is derived from an EMBL/GenBank/DDBJ whole genome shotgun (WGS) entry which is preliminary data.</text>
</comment>
<evidence type="ECO:0000313" key="1">
    <source>
        <dbReference type="EMBL" id="ETJ29352.1"/>
    </source>
</evidence>
<accession>W1XGD7</accession>